<evidence type="ECO:0000256" key="9">
    <source>
        <dbReference type="ARBA" id="ARBA00023237"/>
    </source>
</evidence>
<dbReference type="AlphaFoldDB" id="A0A1M6XDU1"/>
<name>A0A1M6XDU1_9BACT</name>
<keyword evidence="3 10" id="KW-1134">Transmembrane beta strand</keyword>
<organism evidence="15 16">
    <name type="scientific">Desulfatibacillum alkenivorans DSM 16219</name>
    <dbReference type="NCBI Taxonomy" id="1121393"/>
    <lineage>
        <taxon>Bacteria</taxon>
        <taxon>Pseudomonadati</taxon>
        <taxon>Thermodesulfobacteriota</taxon>
        <taxon>Desulfobacteria</taxon>
        <taxon>Desulfobacterales</taxon>
        <taxon>Desulfatibacillaceae</taxon>
        <taxon>Desulfatibacillum</taxon>
    </lineage>
</organism>
<dbReference type="CDD" id="cd01347">
    <property type="entry name" value="ligand_gated_channel"/>
    <property type="match status" value="1"/>
</dbReference>
<evidence type="ECO:0000259" key="14">
    <source>
        <dbReference type="Pfam" id="PF07715"/>
    </source>
</evidence>
<dbReference type="Proteomes" id="UP000183994">
    <property type="component" value="Unassembled WGS sequence"/>
</dbReference>
<gene>
    <name evidence="15" type="ORF">SAMN02745216_04517</name>
</gene>
<evidence type="ECO:0000256" key="3">
    <source>
        <dbReference type="ARBA" id="ARBA00022452"/>
    </source>
</evidence>
<dbReference type="GO" id="GO:0009279">
    <property type="term" value="C:cell outer membrane"/>
    <property type="evidence" value="ECO:0007669"/>
    <property type="project" value="UniProtKB-SubCell"/>
</dbReference>
<comment type="similarity">
    <text evidence="10 11">Belongs to the TonB-dependent receptor family.</text>
</comment>
<keyword evidence="9 10" id="KW-0998">Cell outer membrane</keyword>
<keyword evidence="2 10" id="KW-0813">Transport</keyword>
<reference evidence="16" key="1">
    <citation type="submission" date="2016-11" db="EMBL/GenBank/DDBJ databases">
        <authorList>
            <person name="Varghese N."/>
            <person name="Submissions S."/>
        </authorList>
    </citation>
    <scope>NUCLEOTIDE SEQUENCE [LARGE SCALE GENOMIC DNA]</scope>
    <source>
        <strain evidence="16">DSM 16219</strain>
    </source>
</reference>
<dbReference type="InterPro" id="IPR036942">
    <property type="entry name" value="Beta-barrel_TonB_sf"/>
</dbReference>
<dbReference type="InterPro" id="IPR037066">
    <property type="entry name" value="Plug_dom_sf"/>
</dbReference>
<dbReference type="Pfam" id="PF00593">
    <property type="entry name" value="TonB_dep_Rec_b-barrel"/>
    <property type="match status" value="1"/>
</dbReference>
<dbReference type="InterPro" id="IPR012910">
    <property type="entry name" value="Plug_dom"/>
</dbReference>
<dbReference type="Pfam" id="PF07715">
    <property type="entry name" value="Plug"/>
    <property type="match status" value="1"/>
</dbReference>
<evidence type="ECO:0000313" key="15">
    <source>
        <dbReference type="EMBL" id="SHL03975.1"/>
    </source>
</evidence>
<dbReference type="PANTHER" id="PTHR30069">
    <property type="entry name" value="TONB-DEPENDENT OUTER MEMBRANE RECEPTOR"/>
    <property type="match status" value="1"/>
</dbReference>
<evidence type="ECO:0000259" key="13">
    <source>
        <dbReference type="Pfam" id="PF00593"/>
    </source>
</evidence>
<comment type="subcellular location">
    <subcellularLocation>
        <location evidence="1 10">Cell outer membrane</location>
        <topology evidence="1 10">Multi-pass membrane protein</topology>
    </subcellularLocation>
</comment>
<keyword evidence="8" id="KW-0675">Receptor</keyword>
<dbReference type="OrthoDB" id="9763670at2"/>
<protein>
    <submittedName>
        <fullName evidence="15">Iron complex outermembrane recepter protein</fullName>
    </submittedName>
</protein>
<sequence length="670" mass="76102">MKRKFGFLAGLICLALLCAPAYAEEEKAAKEMDQMVVTATKTETPLRDVAASVDVLDREALELRSQPNGDFIDLLRNIPGMTVARAYAPFPATVRMRGGVGQTVILVNGLPVDFKMSQSIPNEIIDRVEIVRGPTSAIYGANATGGVINIITKTGSENLRAEIRGGGGTSGAYRTSVMTEGREDNVGFAFAGHYGGAAGENVVKNNNNPTIHMINKCKYNKSGAAASGQYDFGRASSVSLFYNYWWGDYMRGRVYYGGEWERNYANIKFNQGFNDMFDMQVNLAYHVDDLLHTYDMGGTNYYTPKQRRYTDYEAIPLDVQFNGRFFEGKNTLAIGYFHNDTSEEQDYRDWNTNQELNLIRYSTETWAVYAQDTWKILDNLILSTGIRYDDWKNYDNYFGNYVNKTPDERTEDNWSPRVGLRYNFNTATSVWANYGQGFNTPTATQLYDDRTAGGNKRIPNPDLQPEKTHSYELGTDHWFGNFANVKLVGFHTYTEDTILSSFTSANTVTNENIGKTKSTGLELNLDFFITPEWSTGGNYTYNTAEVDENPVDRTLEGKVLLYAPEHQFNWDVTYKKPEDVTACLSVRYKGDQHVNATNTKYNALDEQLYMNSSWVLDFKATKTILKDKWILDKADFSFYIDNIFNEKYRTMIYYEDPGTTVYSEIALYFD</sequence>
<dbReference type="GO" id="GO:0015344">
    <property type="term" value="F:siderophore uptake transmembrane transporter activity"/>
    <property type="evidence" value="ECO:0007669"/>
    <property type="project" value="TreeGrafter"/>
</dbReference>
<evidence type="ECO:0000256" key="12">
    <source>
        <dbReference type="SAM" id="SignalP"/>
    </source>
</evidence>
<evidence type="ECO:0000256" key="2">
    <source>
        <dbReference type="ARBA" id="ARBA00022448"/>
    </source>
</evidence>
<evidence type="ECO:0000313" key="16">
    <source>
        <dbReference type="Proteomes" id="UP000183994"/>
    </source>
</evidence>
<keyword evidence="6 11" id="KW-0798">TonB box</keyword>
<evidence type="ECO:0000256" key="7">
    <source>
        <dbReference type="ARBA" id="ARBA00023136"/>
    </source>
</evidence>
<accession>A0A1M6XDU1</accession>
<evidence type="ECO:0000256" key="5">
    <source>
        <dbReference type="ARBA" id="ARBA00022729"/>
    </source>
</evidence>
<dbReference type="EMBL" id="FQZU01000042">
    <property type="protein sequence ID" value="SHL03975.1"/>
    <property type="molecule type" value="Genomic_DNA"/>
</dbReference>
<dbReference type="Gene3D" id="2.170.130.10">
    <property type="entry name" value="TonB-dependent receptor, plug domain"/>
    <property type="match status" value="1"/>
</dbReference>
<dbReference type="InterPro" id="IPR039426">
    <property type="entry name" value="TonB-dep_rcpt-like"/>
</dbReference>
<evidence type="ECO:0000256" key="11">
    <source>
        <dbReference type="RuleBase" id="RU003357"/>
    </source>
</evidence>
<dbReference type="PROSITE" id="PS52016">
    <property type="entry name" value="TONB_DEPENDENT_REC_3"/>
    <property type="match status" value="1"/>
</dbReference>
<feature type="domain" description="TonB-dependent receptor plug" evidence="14">
    <location>
        <begin position="46"/>
        <end position="147"/>
    </location>
</feature>
<evidence type="ECO:0000256" key="8">
    <source>
        <dbReference type="ARBA" id="ARBA00023170"/>
    </source>
</evidence>
<feature type="chain" id="PRO_5013382571" evidence="12">
    <location>
        <begin position="24"/>
        <end position="670"/>
    </location>
</feature>
<dbReference type="STRING" id="1121393.SAMN02745216_04517"/>
<dbReference type="GO" id="GO:0044718">
    <property type="term" value="P:siderophore transmembrane transport"/>
    <property type="evidence" value="ECO:0007669"/>
    <property type="project" value="TreeGrafter"/>
</dbReference>
<dbReference type="PANTHER" id="PTHR30069:SF29">
    <property type="entry name" value="HEMOGLOBIN AND HEMOGLOBIN-HAPTOGLOBIN-BINDING PROTEIN 1-RELATED"/>
    <property type="match status" value="1"/>
</dbReference>
<evidence type="ECO:0000256" key="6">
    <source>
        <dbReference type="ARBA" id="ARBA00023077"/>
    </source>
</evidence>
<evidence type="ECO:0000256" key="1">
    <source>
        <dbReference type="ARBA" id="ARBA00004571"/>
    </source>
</evidence>
<proteinExistence type="inferred from homology"/>
<dbReference type="InterPro" id="IPR000531">
    <property type="entry name" value="Beta-barrel_TonB"/>
</dbReference>
<dbReference type="Gene3D" id="2.40.170.20">
    <property type="entry name" value="TonB-dependent receptor, beta-barrel domain"/>
    <property type="match status" value="1"/>
</dbReference>
<feature type="signal peptide" evidence="12">
    <location>
        <begin position="1"/>
        <end position="23"/>
    </location>
</feature>
<dbReference type="SUPFAM" id="SSF56935">
    <property type="entry name" value="Porins"/>
    <property type="match status" value="1"/>
</dbReference>
<evidence type="ECO:0000256" key="10">
    <source>
        <dbReference type="PROSITE-ProRule" id="PRU01360"/>
    </source>
</evidence>
<keyword evidence="7 10" id="KW-0472">Membrane</keyword>
<evidence type="ECO:0000256" key="4">
    <source>
        <dbReference type="ARBA" id="ARBA00022692"/>
    </source>
</evidence>
<keyword evidence="16" id="KW-1185">Reference proteome</keyword>
<keyword evidence="5 12" id="KW-0732">Signal</keyword>
<feature type="domain" description="TonB-dependent receptor-like beta-barrel" evidence="13">
    <location>
        <begin position="229"/>
        <end position="643"/>
    </location>
</feature>
<keyword evidence="4 10" id="KW-0812">Transmembrane</keyword>
<dbReference type="RefSeq" id="WP_073478508.1">
    <property type="nucleotide sequence ID" value="NZ_FQZU01000042.1"/>
</dbReference>